<dbReference type="PANTHER" id="PTHR42687:SF1">
    <property type="entry name" value="L-THREONINE 3-DEHYDROGENASE, MITOCHONDRIAL"/>
    <property type="match status" value="1"/>
</dbReference>
<evidence type="ECO:0000259" key="2">
    <source>
        <dbReference type="Pfam" id="PF01073"/>
    </source>
</evidence>
<gene>
    <name evidence="3" type="ORF">EZH24_05175</name>
</gene>
<dbReference type="Pfam" id="PF01073">
    <property type="entry name" value="3Beta_HSD"/>
    <property type="match status" value="1"/>
</dbReference>
<evidence type="ECO:0000313" key="3">
    <source>
        <dbReference type="EMBL" id="TKZ35458.1"/>
    </source>
</evidence>
<accession>A0ABY2TSA9</accession>
<dbReference type="RefSeq" id="WP_137998070.1">
    <property type="nucleotide sequence ID" value="NZ_SJDU01000098.1"/>
</dbReference>
<feature type="domain" description="3-beta hydroxysteroid dehydrogenase/isomerase" evidence="2">
    <location>
        <begin position="7"/>
        <end position="169"/>
    </location>
</feature>
<evidence type="ECO:0000256" key="1">
    <source>
        <dbReference type="ARBA" id="ARBA00007637"/>
    </source>
</evidence>
<reference evidence="3 4" key="1">
    <citation type="journal article" date="2019" name="Anaerobe">
        <title>Brachyspira catarrhinii sp. nov., an anaerobic intestinal spirochaete isolated from vervet monkeys may have been misidentified as Brachyspira aalborgi in previous studies.</title>
        <authorList>
            <person name="Phillips N.D."/>
            <person name="La T."/>
            <person name="Hampson D.J."/>
        </authorList>
    </citation>
    <scope>NUCLEOTIDE SEQUENCE [LARGE SCALE GENOMIC DNA]</scope>
    <source>
        <strain evidence="3 4">Z12</strain>
    </source>
</reference>
<organism evidence="3 4">
    <name type="scientific">Brachyspira catarrhinii</name>
    <dbReference type="NCBI Taxonomy" id="2528966"/>
    <lineage>
        <taxon>Bacteria</taxon>
        <taxon>Pseudomonadati</taxon>
        <taxon>Spirochaetota</taxon>
        <taxon>Spirochaetia</taxon>
        <taxon>Brachyspirales</taxon>
        <taxon>Brachyspiraceae</taxon>
        <taxon>Brachyspira</taxon>
    </lineage>
</organism>
<dbReference type="Proteomes" id="UP000310168">
    <property type="component" value="Unassembled WGS sequence"/>
</dbReference>
<dbReference type="SUPFAM" id="SSF51735">
    <property type="entry name" value="NAD(P)-binding Rossmann-fold domains"/>
    <property type="match status" value="1"/>
</dbReference>
<name>A0ABY2TSA9_9SPIR</name>
<dbReference type="InterPro" id="IPR036291">
    <property type="entry name" value="NAD(P)-bd_dom_sf"/>
</dbReference>
<dbReference type="Gene3D" id="3.40.50.720">
    <property type="entry name" value="NAD(P)-binding Rossmann-like Domain"/>
    <property type="match status" value="1"/>
</dbReference>
<dbReference type="InterPro" id="IPR002225">
    <property type="entry name" value="3Beta_OHSteriod_DH/Estase"/>
</dbReference>
<keyword evidence="4" id="KW-1185">Reference proteome</keyword>
<dbReference type="PANTHER" id="PTHR42687">
    <property type="entry name" value="L-THREONINE 3-DEHYDROGENASE"/>
    <property type="match status" value="1"/>
</dbReference>
<protein>
    <submittedName>
        <fullName evidence="3">NAD-dependent epimerase/dehydratase family protein</fullName>
    </submittedName>
</protein>
<comment type="caution">
    <text evidence="3">The sequence shown here is derived from an EMBL/GenBank/DDBJ whole genome shotgun (WGS) entry which is preliminary data.</text>
</comment>
<proteinExistence type="inferred from homology"/>
<evidence type="ECO:0000313" key="4">
    <source>
        <dbReference type="Proteomes" id="UP000310168"/>
    </source>
</evidence>
<comment type="similarity">
    <text evidence="1">Belongs to the NAD(P)-dependent epimerase/dehydratase family.</text>
</comment>
<dbReference type="EMBL" id="SJDU01000098">
    <property type="protein sequence ID" value="TKZ35458.1"/>
    <property type="molecule type" value="Genomic_DNA"/>
</dbReference>
<dbReference type="InterPro" id="IPR051225">
    <property type="entry name" value="NAD(P)_epim/dehydratase"/>
</dbReference>
<sequence>MNYKIALTGSTGNMGVETLRQLMELENVEIIKVLIRKESLWKAKKLKRKYKNKIEIIVGDIANKKDCEKLIEDTNYILNLAALIPPKSDKFPELNYRVNFLGTKNIVDSILETEETKKPKLIHISTVALYGNRTEKNPWARVGDPLIINNYDLYSYYKLKAERYVLESSLKNRAIIRQTAMLHNRMLTDNMSDGLMFHTCYNSPLEWITARDSGFLMKRIIEEDTKNKLDDSFWSGIFNLGSKAENRITGYDVFNEGFKLIGGNGKKYMQPNWNATRNFHGVWYYDGDKLEKLFNYQNESINDYWREIAKRHWYYSLAKIVPSKLIKIFAIERLLFDSNSPRYWNKNKELGKIISAFGSEENYKKLPKKWKKFNLLIENKDSEGNYINYEELKNTEKAKLLSHGYDENKKEINIEDLKMAAEFRGGKLLSEKMENLETKLLWECSEGHKFEAKPITIMKAGHWCEECFENHTWSFDNLAKKSPFYAQVYYDSHDKNENMIYYFDKDFKACYKKF</sequence>